<keyword evidence="10 11" id="KW-0413">Isomerase</keyword>
<dbReference type="PANTHER" id="PTHR43788">
    <property type="entry name" value="DNA2/NAM7 HELICASE FAMILY MEMBER"/>
    <property type="match status" value="1"/>
</dbReference>
<keyword evidence="8 11" id="KW-0238">DNA-binding</keyword>
<organism evidence="13 14">
    <name type="scientific">Tahibacter amnicola</name>
    <dbReference type="NCBI Taxonomy" id="2976241"/>
    <lineage>
        <taxon>Bacteria</taxon>
        <taxon>Pseudomonadati</taxon>
        <taxon>Pseudomonadota</taxon>
        <taxon>Gammaproteobacteria</taxon>
        <taxon>Lysobacterales</taxon>
        <taxon>Rhodanobacteraceae</taxon>
        <taxon>Tahibacter</taxon>
    </lineage>
</organism>
<evidence type="ECO:0000256" key="7">
    <source>
        <dbReference type="ARBA" id="ARBA00022840"/>
    </source>
</evidence>
<dbReference type="Gene3D" id="3.40.50.300">
    <property type="entry name" value="P-loop containing nucleotide triphosphate hydrolases"/>
    <property type="match status" value="3"/>
</dbReference>
<accession>A0ABY6BH64</accession>
<evidence type="ECO:0000256" key="6">
    <source>
        <dbReference type="ARBA" id="ARBA00022839"/>
    </source>
</evidence>
<dbReference type="InterPro" id="IPR050534">
    <property type="entry name" value="Coronavir_polyprotein_1ab"/>
</dbReference>
<dbReference type="InterPro" id="IPR041851">
    <property type="entry name" value="RecD_N_sf"/>
</dbReference>
<keyword evidence="7 11" id="KW-0067">ATP-binding</keyword>
<keyword evidence="4 11" id="KW-0378">Hydrolase</keyword>
<dbReference type="Pfam" id="PF13538">
    <property type="entry name" value="UvrD_C_2"/>
    <property type="match status" value="1"/>
</dbReference>
<evidence type="ECO:0000256" key="11">
    <source>
        <dbReference type="HAMAP-Rule" id="MF_01487"/>
    </source>
</evidence>
<dbReference type="InterPro" id="IPR049550">
    <property type="entry name" value="RecD_N"/>
</dbReference>
<comment type="subunit">
    <text evidence="11">Heterotrimer of RecB, RecC and RecD. All subunits contribute to DNA-binding.</text>
</comment>
<dbReference type="EMBL" id="CP104694">
    <property type="protein sequence ID" value="UXI68668.1"/>
    <property type="molecule type" value="Genomic_DNA"/>
</dbReference>
<evidence type="ECO:0000256" key="3">
    <source>
        <dbReference type="ARBA" id="ARBA00022763"/>
    </source>
</evidence>
<evidence type="ECO:0000313" key="14">
    <source>
        <dbReference type="Proteomes" id="UP001064632"/>
    </source>
</evidence>
<reference evidence="13" key="1">
    <citation type="submission" date="2022-09" db="EMBL/GenBank/DDBJ databases">
        <title>Tahibacter sp. nov., isolated from a fresh water.</title>
        <authorList>
            <person name="Baek J.H."/>
            <person name="Lee J.K."/>
            <person name="Kim J.M."/>
            <person name="Jeon C.O."/>
        </authorList>
    </citation>
    <scope>NUCLEOTIDE SEQUENCE</scope>
    <source>
        <strain evidence="13">W38</strain>
    </source>
</reference>
<dbReference type="InterPro" id="IPR027417">
    <property type="entry name" value="P-loop_NTPase"/>
</dbReference>
<dbReference type="InterPro" id="IPR006344">
    <property type="entry name" value="RecD"/>
</dbReference>
<comment type="function">
    <text evidence="11">A helicase/nuclease that prepares dsDNA breaks (DSB) for recombinational DNA repair. Binds to DSBs and unwinds DNA via a highly rapid and processive ATP-dependent bidirectional helicase activity. Unwinds dsDNA until it encounters a Chi (crossover hotspot instigator) sequence from the 3' direction. Cuts ssDNA a few nucleotides 3' to the Chi site. The properties and activities of the enzyme are changed at Chi. The Chi-altered holoenzyme produces a long 3'-ssDNA overhang and facilitates RecA-binding to the ssDNA for homologous DNA recombination and repair. Holoenzyme degrades any linearized DNA that is unable to undergo homologous recombination. In the holoenzyme this subunit has ssDNA-dependent ATPase and 5'-3' helicase activity. When added to pre-assembled RecBC greatly stimulates nuclease activity and augments holoenzyme processivity. Negatively regulates the RecA-loading ability of RecBCD.</text>
</comment>
<keyword evidence="9 11" id="KW-0234">DNA repair</keyword>
<evidence type="ECO:0000256" key="4">
    <source>
        <dbReference type="ARBA" id="ARBA00022801"/>
    </source>
</evidence>
<dbReference type="Proteomes" id="UP001064632">
    <property type="component" value="Chromosome"/>
</dbReference>
<dbReference type="GO" id="GO:0008854">
    <property type="term" value="F:exodeoxyribonuclease V activity"/>
    <property type="evidence" value="ECO:0007669"/>
    <property type="project" value="UniProtKB-EC"/>
</dbReference>
<gene>
    <name evidence="11 13" type="primary">recD</name>
    <name evidence="13" type="ORF">N4264_03175</name>
</gene>
<dbReference type="Gene3D" id="1.10.10.1020">
    <property type="entry name" value="RecBCD complex, subunit RecD, N-terminal domain"/>
    <property type="match status" value="1"/>
</dbReference>
<feature type="binding site" evidence="11">
    <location>
        <begin position="183"/>
        <end position="190"/>
    </location>
    <ligand>
        <name>ATP</name>
        <dbReference type="ChEBI" id="CHEBI:30616"/>
    </ligand>
</feature>
<dbReference type="NCBIfam" id="TIGR01447">
    <property type="entry name" value="recD"/>
    <property type="match status" value="1"/>
</dbReference>
<dbReference type="InterPro" id="IPR027785">
    <property type="entry name" value="UvrD-like_helicase_C"/>
</dbReference>
<dbReference type="InterPro" id="IPR003593">
    <property type="entry name" value="AAA+_ATPase"/>
</dbReference>
<dbReference type="Gene3D" id="2.30.30.940">
    <property type="match status" value="1"/>
</dbReference>
<evidence type="ECO:0000256" key="1">
    <source>
        <dbReference type="ARBA" id="ARBA00022722"/>
    </source>
</evidence>
<evidence type="ECO:0000259" key="12">
    <source>
        <dbReference type="SMART" id="SM00382"/>
    </source>
</evidence>
<dbReference type="CDD" id="cd17933">
    <property type="entry name" value="DEXSc_RecD-like"/>
    <property type="match status" value="1"/>
</dbReference>
<keyword evidence="14" id="KW-1185">Reference proteome</keyword>
<comment type="catalytic activity">
    <reaction evidence="11">
        <text>ATP + H2O = ADP + phosphate + H(+)</text>
        <dbReference type="Rhea" id="RHEA:13065"/>
        <dbReference type="ChEBI" id="CHEBI:15377"/>
        <dbReference type="ChEBI" id="CHEBI:15378"/>
        <dbReference type="ChEBI" id="CHEBI:30616"/>
        <dbReference type="ChEBI" id="CHEBI:43474"/>
        <dbReference type="ChEBI" id="CHEBI:456216"/>
        <dbReference type="EC" id="5.6.2.3"/>
    </reaction>
</comment>
<dbReference type="SMART" id="SM00382">
    <property type="entry name" value="AAA"/>
    <property type="match status" value="1"/>
</dbReference>
<proteinExistence type="inferred from homology"/>
<dbReference type="EC" id="5.6.2.3" evidence="11"/>
<keyword evidence="2 11" id="KW-0547">Nucleotide-binding</keyword>
<comment type="miscellaneous">
    <text evidence="11">In the RecBCD complex, RecB has a slow 3'-5' helicase, an exonuclease activity and loads RecA onto ssDNA, RecD has a fast 5'-3' helicase activity, while RecC stimulates the ATPase and processivity of the RecB helicase and contributes to recognition of the Chi site.</text>
</comment>
<keyword evidence="6 11" id="KW-0269">Exonuclease</keyword>
<keyword evidence="5 11" id="KW-0347">Helicase</keyword>
<protein>
    <recommendedName>
        <fullName evidence="11">RecBCD enzyme subunit RecD</fullName>
        <ecNumber evidence="11">5.6.2.3</ecNumber>
    </recommendedName>
    <alternativeName>
        <fullName evidence="11">DNA 5'-3' helicase subunit RecD</fullName>
    </alternativeName>
    <alternativeName>
        <fullName evidence="11">Exonuclease V subunit RecD</fullName>
        <shortName evidence="11">ExoV subunit RecD</shortName>
    </alternativeName>
    <alternativeName>
        <fullName evidence="11">Helicase/nuclease RecBCD subunit RecD</fullName>
    </alternativeName>
</protein>
<evidence type="ECO:0000256" key="9">
    <source>
        <dbReference type="ARBA" id="ARBA00023204"/>
    </source>
</evidence>
<evidence type="ECO:0000256" key="10">
    <source>
        <dbReference type="ARBA" id="ARBA00023235"/>
    </source>
</evidence>
<keyword evidence="3 11" id="KW-0227">DNA damage</keyword>
<dbReference type="HAMAP" id="MF_01487">
    <property type="entry name" value="RecD"/>
    <property type="match status" value="1"/>
</dbReference>
<evidence type="ECO:0000313" key="13">
    <source>
        <dbReference type="EMBL" id="UXI68668.1"/>
    </source>
</evidence>
<feature type="domain" description="AAA+ ATPase" evidence="12">
    <location>
        <begin position="175"/>
        <end position="373"/>
    </location>
</feature>
<keyword evidence="1 11" id="KW-0540">Nuclease</keyword>
<sequence>MRETLWRAMDTAVAEGALRPLDRAFARFVVEIDPGCDDAVVAAAALCSQRLGEGHTCLFLPALEAPATPDDALAYVLPALPAGMTTRHWQERLLASPAVASAQADGRALLVLDGERLYLKRYWDHECQVAAAIGVRTGRWLPMPQTAQDELQRLYPAAAIATVNWQKVACAIAAQSAFCVITGGPGTGKTTTVVRLIALLQTAALAGAGQRLRIRLAAPTGKAAARLKESIAAQVEVLPISPEVRQAIPADVSTVHRLLGSRPDQRRPRHHRGNPLHVDVLIVDEASMVDLETMAALLDALPPDARLILLGDKDQLASVEAGAVLGDLCRNAAAGRYWPDTIAAVERVAGEPIDAFAGAGTALDQHVVMLRESHRFGEHSEIGRLAAAVNRGDAAAATEVLRAPAAAAAVRWLAGRGDADAAIIRYAVDGGAGDDGFGHYLRVLQERRPGADAATAAYAQWAEEVLAARSAFQIVCAVRHGEAGVAGLNARIAAALQAAGHIPVDRGWYEGRPVMLTRNDYALGLMNGDLGVTLRVTDPAGRAALRVAFATTSAEGERRIRFVPPSRLEAVETVYAMTVHKSQGSEFHHVALVLPGQHSPVVTRELVYTAVTRARRRFSLIAGEDALVQAIGRQVERTSGLAGRFGA</sequence>
<dbReference type="Pfam" id="PF21185">
    <property type="entry name" value="RecD_N"/>
    <property type="match status" value="1"/>
</dbReference>
<dbReference type="Pfam" id="PF13245">
    <property type="entry name" value="AAA_19"/>
    <property type="match status" value="1"/>
</dbReference>
<dbReference type="PANTHER" id="PTHR43788:SF6">
    <property type="entry name" value="DNA HELICASE B"/>
    <property type="match status" value="1"/>
</dbReference>
<comment type="similarity">
    <text evidence="11">Belongs to the RecD family.</text>
</comment>
<dbReference type="SUPFAM" id="SSF52540">
    <property type="entry name" value="P-loop containing nucleoside triphosphate hydrolases"/>
    <property type="match status" value="2"/>
</dbReference>
<dbReference type="RefSeq" id="WP_261695627.1">
    <property type="nucleotide sequence ID" value="NZ_CP104694.1"/>
</dbReference>
<evidence type="ECO:0000256" key="8">
    <source>
        <dbReference type="ARBA" id="ARBA00023125"/>
    </source>
</evidence>
<dbReference type="CDD" id="cd18809">
    <property type="entry name" value="SF1_C_RecD"/>
    <property type="match status" value="1"/>
</dbReference>
<evidence type="ECO:0000256" key="2">
    <source>
        <dbReference type="ARBA" id="ARBA00022741"/>
    </source>
</evidence>
<evidence type="ECO:0000256" key="5">
    <source>
        <dbReference type="ARBA" id="ARBA00022806"/>
    </source>
</evidence>
<name>A0ABY6BH64_9GAMM</name>